<dbReference type="InterPro" id="IPR038601">
    <property type="entry name" value="MttB-like_sf"/>
</dbReference>
<dbReference type="EMBL" id="LAZR01039519">
    <property type="protein sequence ID" value="KKL16810.1"/>
    <property type="molecule type" value="Genomic_DNA"/>
</dbReference>
<dbReference type="Gene3D" id="3.20.20.480">
    <property type="entry name" value="Trimethylamine methyltransferase-like"/>
    <property type="match status" value="1"/>
</dbReference>
<accession>A0A0F9B576</accession>
<dbReference type="AlphaFoldDB" id="A0A0F9B576"/>
<feature type="non-terminal residue" evidence="1">
    <location>
        <position position="1"/>
    </location>
</feature>
<gene>
    <name evidence="1" type="ORF">LCGC14_2491850</name>
</gene>
<reference evidence="1" key="1">
    <citation type="journal article" date="2015" name="Nature">
        <title>Complex archaea that bridge the gap between prokaryotes and eukaryotes.</title>
        <authorList>
            <person name="Spang A."/>
            <person name="Saw J.H."/>
            <person name="Jorgensen S.L."/>
            <person name="Zaremba-Niedzwiedzka K."/>
            <person name="Martijn J."/>
            <person name="Lind A.E."/>
            <person name="van Eijk R."/>
            <person name="Schleper C."/>
            <person name="Guy L."/>
            <person name="Ettema T.J."/>
        </authorList>
    </citation>
    <scope>NUCLEOTIDE SEQUENCE</scope>
</reference>
<organism evidence="1">
    <name type="scientific">marine sediment metagenome</name>
    <dbReference type="NCBI Taxonomy" id="412755"/>
    <lineage>
        <taxon>unclassified sequences</taxon>
        <taxon>metagenomes</taxon>
        <taxon>ecological metagenomes</taxon>
    </lineage>
</organism>
<protein>
    <recommendedName>
        <fullName evidence="2">Trimethylamine methyltransferase</fullName>
    </recommendedName>
</protein>
<proteinExistence type="predicted"/>
<name>A0A0F9B576_9ZZZZ</name>
<sequence>FLDQAHTVEHFREEMFFSGLFETTTWENAHEQETKGMLAKAEELAFRHWELPDPVLSEDQIREIDRIVARAKREFTGN</sequence>
<comment type="caution">
    <text evidence="1">The sequence shown here is derived from an EMBL/GenBank/DDBJ whole genome shotgun (WGS) entry which is preliminary data.</text>
</comment>
<evidence type="ECO:0008006" key="2">
    <source>
        <dbReference type="Google" id="ProtNLM"/>
    </source>
</evidence>
<evidence type="ECO:0000313" key="1">
    <source>
        <dbReference type="EMBL" id="KKL16810.1"/>
    </source>
</evidence>